<keyword evidence="5 9" id="KW-1133">Transmembrane helix</keyword>
<evidence type="ECO:0000256" key="4">
    <source>
        <dbReference type="ARBA" id="ARBA00022692"/>
    </source>
</evidence>
<keyword evidence="7 9" id="KW-0472">Membrane</keyword>
<proteinExistence type="predicted"/>
<evidence type="ECO:0000256" key="2">
    <source>
        <dbReference type="ARBA" id="ARBA00022448"/>
    </source>
</evidence>
<dbReference type="STRING" id="1754192.A0A1Y1X3Z3"/>
<gene>
    <name evidence="10" type="ORF">BCR32DRAFT_327730</name>
</gene>
<evidence type="ECO:0000256" key="7">
    <source>
        <dbReference type="ARBA" id="ARBA00023136"/>
    </source>
</evidence>
<dbReference type="GO" id="GO:0005886">
    <property type="term" value="C:plasma membrane"/>
    <property type="evidence" value="ECO:0007669"/>
    <property type="project" value="UniProtKB-SubCell"/>
</dbReference>
<evidence type="ECO:0000256" key="9">
    <source>
        <dbReference type="SAM" id="Phobius"/>
    </source>
</evidence>
<keyword evidence="4 9" id="KW-0812">Transmembrane</keyword>
<comment type="caution">
    <text evidence="10">The sequence shown here is derived from an EMBL/GenBank/DDBJ whole genome shotgun (WGS) entry which is preliminary data.</text>
</comment>
<feature type="compositionally biased region" description="Low complexity" evidence="8">
    <location>
        <begin position="414"/>
        <end position="425"/>
    </location>
</feature>
<organism evidence="10 11">
    <name type="scientific">Anaeromyces robustus</name>
    <dbReference type="NCBI Taxonomy" id="1754192"/>
    <lineage>
        <taxon>Eukaryota</taxon>
        <taxon>Fungi</taxon>
        <taxon>Fungi incertae sedis</taxon>
        <taxon>Chytridiomycota</taxon>
        <taxon>Chytridiomycota incertae sedis</taxon>
        <taxon>Neocallimastigomycetes</taxon>
        <taxon>Neocallimastigales</taxon>
        <taxon>Neocallimastigaceae</taxon>
        <taxon>Anaeromyces</taxon>
    </lineage>
</organism>
<evidence type="ECO:0000313" key="10">
    <source>
        <dbReference type="EMBL" id="ORX80358.1"/>
    </source>
</evidence>
<feature type="compositionally biased region" description="Low complexity" evidence="8">
    <location>
        <begin position="352"/>
        <end position="394"/>
    </location>
</feature>
<evidence type="ECO:0000256" key="5">
    <source>
        <dbReference type="ARBA" id="ARBA00022989"/>
    </source>
</evidence>
<feature type="compositionally biased region" description="Basic and acidic residues" evidence="8">
    <location>
        <begin position="426"/>
        <end position="435"/>
    </location>
</feature>
<comment type="subcellular location">
    <subcellularLocation>
        <location evidence="1">Cell membrane</location>
        <topology evidence="1">Multi-pass membrane protein</topology>
    </subcellularLocation>
</comment>
<protein>
    <submittedName>
        <fullName evidence="10">UPF0187-domain-containing protein</fullName>
    </submittedName>
</protein>
<dbReference type="PANTHER" id="PTHR33281">
    <property type="entry name" value="UPF0187 PROTEIN YNEE"/>
    <property type="match status" value="1"/>
</dbReference>
<dbReference type="InterPro" id="IPR044669">
    <property type="entry name" value="YneE/VCCN1/2-like"/>
</dbReference>
<feature type="transmembrane region" description="Helical" evidence="9">
    <location>
        <begin position="77"/>
        <end position="97"/>
    </location>
</feature>
<dbReference type="GO" id="GO:0005254">
    <property type="term" value="F:chloride channel activity"/>
    <property type="evidence" value="ECO:0007669"/>
    <property type="project" value="InterPro"/>
</dbReference>
<sequence>MKINRILLLKKMKNEIRNENRIFIPRQTGNVRWRHILMLSRSVIPKIYIPVLIFVIYTTLLKLFYDNFKEHPHIDNLFFPSSLVTYLGLVLSLLLVFRNNSAYDRYWEGRKAWANILHHARNLSRHIWIGVDIDENDKLKDEKLNLKKGAMRLIIALVISIRHNLRGEYGWDYKDLAELVQHVPRFNSLITVASNDVLRILPLEIAYHIEGYIFQQKGLIVPIINNTFASINSIIENYTSCERILTTPIPLIYGVHIKHAMIIYLLTLPLQIIKTCGWASVVIVLLTSFTFFGIEAISSEIENPFGGDENDLKLEIFCKQINDEINNMMNYFPSSTALLDWLECEDIENNITTTEDSDNNSSSSNTLINGDQDTSSRSRSISSRSSSIPNIIRHSSSKITGSFPFLRKKRHPNYNHNNNNNNNNYKYDDEQRLNEGESSNQTNYGTCSNDHIEIICNK</sequence>
<keyword evidence="2" id="KW-0813">Transport</keyword>
<dbReference type="PANTHER" id="PTHR33281:SF19">
    <property type="entry name" value="VOLTAGE-DEPENDENT ANION CHANNEL-FORMING PROTEIN YNEE"/>
    <property type="match status" value="1"/>
</dbReference>
<dbReference type="OrthoDB" id="1368at2759"/>
<evidence type="ECO:0000256" key="8">
    <source>
        <dbReference type="SAM" id="MobiDB-lite"/>
    </source>
</evidence>
<keyword evidence="11" id="KW-1185">Reference proteome</keyword>
<reference evidence="10 11" key="2">
    <citation type="submission" date="2016-08" db="EMBL/GenBank/DDBJ databases">
        <title>Pervasive Adenine N6-methylation of Active Genes in Fungi.</title>
        <authorList>
            <consortium name="DOE Joint Genome Institute"/>
            <person name="Mondo S.J."/>
            <person name="Dannebaum R.O."/>
            <person name="Kuo R.C."/>
            <person name="Labutti K."/>
            <person name="Haridas S."/>
            <person name="Kuo A."/>
            <person name="Salamov A."/>
            <person name="Ahrendt S.R."/>
            <person name="Lipzen A."/>
            <person name="Sullivan W."/>
            <person name="Andreopoulos W.B."/>
            <person name="Clum A."/>
            <person name="Lindquist E."/>
            <person name="Daum C."/>
            <person name="Ramamoorthy G.K."/>
            <person name="Gryganskyi A."/>
            <person name="Culley D."/>
            <person name="Magnuson J.K."/>
            <person name="James T.Y."/>
            <person name="O'Malley M.A."/>
            <person name="Stajich J.E."/>
            <person name="Spatafora J.W."/>
            <person name="Visel A."/>
            <person name="Grigoriev I.V."/>
        </authorList>
    </citation>
    <scope>NUCLEOTIDE SEQUENCE [LARGE SCALE GENOMIC DNA]</scope>
    <source>
        <strain evidence="10 11">S4</strain>
    </source>
</reference>
<name>A0A1Y1X3Z3_9FUNG</name>
<feature type="transmembrane region" description="Helical" evidence="9">
    <location>
        <begin position="47"/>
        <end position="65"/>
    </location>
</feature>
<dbReference type="Pfam" id="PF25539">
    <property type="entry name" value="Bestrophin_2"/>
    <property type="match status" value="1"/>
</dbReference>
<evidence type="ECO:0000256" key="3">
    <source>
        <dbReference type="ARBA" id="ARBA00022475"/>
    </source>
</evidence>
<keyword evidence="3" id="KW-1003">Cell membrane</keyword>
<reference evidence="10 11" key="1">
    <citation type="submission" date="2016-08" db="EMBL/GenBank/DDBJ databases">
        <title>A Parts List for Fungal Cellulosomes Revealed by Comparative Genomics.</title>
        <authorList>
            <consortium name="DOE Joint Genome Institute"/>
            <person name="Haitjema C.H."/>
            <person name="Gilmore S.P."/>
            <person name="Henske J.K."/>
            <person name="Solomon K.V."/>
            <person name="De Groot R."/>
            <person name="Kuo A."/>
            <person name="Mondo S.J."/>
            <person name="Salamov A.A."/>
            <person name="Labutti K."/>
            <person name="Zhao Z."/>
            <person name="Chiniquy J."/>
            <person name="Barry K."/>
            <person name="Brewer H.M."/>
            <person name="Purvine S.O."/>
            <person name="Wright A.T."/>
            <person name="Boxma B."/>
            <person name="Van Alen T."/>
            <person name="Hackstein J.H."/>
            <person name="Baker S.E."/>
            <person name="Grigoriev I.V."/>
            <person name="O'Malley M.A."/>
        </authorList>
    </citation>
    <scope>NUCLEOTIDE SEQUENCE [LARGE SCALE GENOMIC DNA]</scope>
    <source>
        <strain evidence="10 11">S4</strain>
    </source>
</reference>
<evidence type="ECO:0000256" key="6">
    <source>
        <dbReference type="ARBA" id="ARBA00023065"/>
    </source>
</evidence>
<feature type="region of interest" description="Disordered" evidence="8">
    <location>
        <begin position="352"/>
        <end position="444"/>
    </location>
</feature>
<keyword evidence="6" id="KW-0406">Ion transport</keyword>
<accession>A0A1Y1X3Z3</accession>
<dbReference type="AlphaFoldDB" id="A0A1Y1X3Z3"/>
<evidence type="ECO:0000313" key="11">
    <source>
        <dbReference type="Proteomes" id="UP000193944"/>
    </source>
</evidence>
<dbReference type="Proteomes" id="UP000193944">
    <property type="component" value="Unassembled WGS sequence"/>
</dbReference>
<evidence type="ECO:0000256" key="1">
    <source>
        <dbReference type="ARBA" id="ARBA00004651"/>
    </source>
</evidence>
<dbReference type="EMBL" id="MCFG01000147">
    <property type="protein sequence ID" value="ORX80358.1"/>
    <property type="molecule type" value="Genomic_DNA"/>
</dbReference>